<name>A0A1H3TGJ3_9BACT</name>
<evidence type="ECO:0000313" key="2">
    <source>
        <dbReference type="EMBL" id="SDZ49422.1"/>
    </source>
</evidence>
<feature type="signal peptide" evidence="1">
    <location>
        <begin position="1"/>
        <end position="22"/>
    </location>
</feature>
<keyword evidence="3" id="KW-1185">Reference proteome</keyword>
<evidence type="ECO:0000256" key="1">
    <source>
        <dbReference type="SAM" id="SignalP"/>
    </source>
</evidence>
<keyword evidence="1" id="KW-0732">Signal</keyword>
<gene>
    <name evidence="2" type="ORF">SAMN05444412_11780</name>
</gene>
<evidence type="ECO:0000313" key="3">
    <source>
        <dbReference type="Proteomes" id="UP000199663"/>
    </source>
</evidence>
<evidence type="ECO:0008006" key="4">
    <source>
        <dbReference type="Google" id="ProtNLM"/>
    </source>
</evidence>
<dbReference type="Proteomes" id="UP000199663">
    <property type="component" value="Unassembled WGS sequence"/>
</dbReference>
<sequence length="220" mass="24674">MKIVSLGLFAFLVFFSTNTVFAQLNLLKDGTTGMPVLANPYPDMKGSPYVGDFELGKIIFSERDTAENLMVNFNAFTNKLEYRIEGELLALDANKIFGFVLNEKSNPSVYRSGYAIPSVGPNRFVEILVDGEYTLINHKFKVIMDDSGASYGSQRAKVFEGREQLYVVKDGEVKLWKAKKKNLASIFGPDYEKVLSLEKDWSLDLSNLSDVTRLIKGLNL</sequence>
<dbReference type="EMBL" id="FNQC01000017">
    <property type="protein sequence ID" value="SDZ49422.1"/>
    <property type="molecule type" value="Genomic_DNA"/>
</dbReference>
<proteinExistence type="predicted"/>
<feature type="chain" id="PRO_5045314342" description="GLPGLI family protein" evidence="1">
    <location>
        <begin position="23"/>
        <end position="220"/>
    </location>
</feature>
<reference evidence="2 3" key="1">
    <citation type="submission" date="2016-10" db="EMBL/GenBank/DDBJ databases">
        <authorList>
            <person name="Varghese N."/>
            <person name="Submissions S."/>
        </authorList>
    </citation>
    <scope>NUCLEOTIDE SEQUENCE [LARGE SCALE GENOMIC DNA]</scope>
    <source>
        <strain evidence="2 3">DSM 17997</strain>
    </source>
</reference>
<protein>
    <recommendedName>
        <fullName evidence="4">GLPGLI family protein</fullName>
    </recommendedName>
</protein>
<comment type="caution">
    <text evidence="2">The sequence shown here is derived from an EMBL/GenBank/DDBJ whole genome shotgun (WGS) entry which is preliminary data.</text>
</comment>
<organism evidence="2 3">
    <name type="scientific">Rhodonellum ikkaensis</name>
    <dbReference type="NCBI Taxonomy" id="336829"/>
    <lineage>
        <taxon>Bacteria</taxon>
        <taxon>Pseudomonadati</taxon>
        <taxon>Bacteroidota</taxon>
        <taxon>Cytophagia</taxon>
        <taxon>Cytophagales</taxon>
        <taxon>Cytophagaceae</taxon>
        <taxon>Rhodonellum</taxon>
    </lineage>
</organism>
<accession>A0A1H3TGJ3</accession>
<dbReference type="RefSeq" id="WP_026333849.1">
    <property type="nucleotide sequence ID" value="NZ_FNQC01000017.1"/>
</dbReference>